<gene>
    <name evidence="2" type="ORF">ACMD2_02667</name>
</gene>
<proteinExistence type="predicted"/>
<feature type="domain" description="AB hydrolase-1" evidence="1">
    <location>
        <begin position="50"/>
        <end position="286"/>
    </location>
</feature>
<reference evidence="2 3" key="1">
    <citation type="journal article" date="2016" name="DNA Res.">
        <title>The draft genome of MD-2 pineapple using hybrid error correction of long reads.</title>
        <authorList>
            <person name="Redwan R.M."/>
            <person name="Saidin A."/>
            <person name="Kumar S.V."/>
        </authorList>
    </citation>
    <scope>NUCLEOTIDE SEQUENCE [LARGE SCALE GENOMIC DNA]</scope>
    <source>
        <strain evidence="3">cv. MD2</strain>
        <tissue evidence="2">Leaf</tissue>
    </source>
</reference>
<dbReference type="InterPro" id="IPR000073">
    <property type="entry name" value="AB_hydrolase_1"/>
</dbReference>
<dbReference type="PRINTS" id="PR00412">
    <property type="entry name" value="EPOXHYDRLASE"/>
</dbReference>
<dbReference type="ESTHER" id="anaco-a0a199vmw3">
    <property type="family name" value="TGL-GrainShapeFactor"/>
</dbReference>
<dbReference type="InterPro" id="IPR000639">
    <property type="entry name" value="Epox_hydrolase-like"/>
</dbReference>
<dbReference type="InterPro" id="IPR029058">
    <property type="entry name" value="AB_hydrolase_fold"/>
</dbReference>
<evidence type="ECO:0000313" key="2">
    <source>
        <dbReference type="EMBL" id="OAY78236.1"/>
    </source>
</evidence>
<dbReference type="AlphaFoldDB" id="A0A199VMW3"/>
<evidence type="ECO:0000313" key="3">
    <source>
        <dbReference type="Proteomes" id="UP000092600"/>
    </source>
</evidence>
<accession>A0A199VMW3</accession>
<comment type="caution">
    <text evidence="2">The sequence shown here is derived from an EMBL/GenBank/DDBJ whole genome shotgun (WGS) entry which is preliminary data.</text>
</comment>
<dbReference type="EMBL" id="LSRQ01001332">
    <property type="protein sequence ID" value="OAY78236.1"/>
    <property type="molecule type" value="Genomic_DNA"/>
</dbReference>
<dbReference type="PRINTS" id="PR00111">
    <property type="entry name" value="ABHYDROLASE"/>
</dbReference>
<dbReference type="PANTHER" id="PTHR43139">
    <property type="entry name" value="SI:DKEY-122A22.2"/>
    <property type="match status" value="1"/>
</dbReference>
<dbReference type="Gene3D" id="3.40.50.1820">
    <property type="entry name" value="alpha/beta hydrolase"/>
    <property type="match status" value="1"/>
</dbReference>
<dbReference type="SUPFAM" id="SSF53474">
    <property type="entry name" value="alpha/beta-Hydrolases"/>
    <property type="match status" value="1"/>
</dbReference>
<dbReference type="Pfam" id="PF00561">
    <property type="entry name" value="Abhydrolase_1"/>
    <property type="match status" value="1"/>
</dbReference>
<evidence type="ECO:0000259" key="1">
    <source>
        <dbReference type="Pfam" id="PF00561"/>
    </source>
</evidence>
<dbReference type="PANTHER" id="PTHR43139:SF59">
    <property type="entry name" value="ALPHA_BETA-HYDROLASES SUPERFAMILY PROTEIN"/>
    <property type="match status" value="1"/>
</dbReference>
<protein>
    <submittedName>
        <fullName evidence="2">Monoacylglycerol lipase abhd6-B</fullName>
    </submittedName>
</protein>
<dbReference type="STRING" id="4615.A0A199VMW3"/>
<organism evidence="2 3">
    <name type="scientific">Ananas comosus</name>
    <name type="common">Pineapple</name>
    <name type="synonym">Ananas ananas</name>
    <dbReference type="NCBI Taxonomy" id="4615"/>
    <lineage>
        <taxon>Eukaryota</taxon>
        <taxon>Viridiplantae</taxon>
        <taxon>Streptophyta</taxon>
        <taxon>Embryophyta</taxon>
        <taxon>Tracheophyta</taxon>
        <taxon>Spermatophyta</taxon>
        <taxon>Magnoliopsida</taxon>
        <taxon>Liliopsida</taxon>
        <taxon>Poales</taxon>
        <taxon>Bromeliaceae</taxon>
        <taxon>Bromelioideae</taxon>
        <taxon>Ananas</taxon>
    </lineage>
</organism>
<dbReference type="InterPro" id="IPR052370">
    <property type="entry name" value="Meta-cleavage_hydrolase"/>
</dbReference>
<sequence length="318" mass="35160">MGSCLSVTVARDRCYTRAFRAAGLRATDVTLGDGATVHIWVPRLPDRSRPALVLLHGFGATATWQWAPYLGPLLRAGFDLYVPDLLFFGGSSAPGPDRSESYQARCVVGALDAVGVGRFGLVGVSYGGFVGYRVAALYPGAVERVVLICAGVCLEERDLAAGLFVVSDVADAAGILLPQRPEKLRQLVRLTFCRPPRVMPTCFIRDYIQVMCRDYVKEKTELLHALIHDRKLPDLPRITQPTLIIWGEQDRVFPLELAHRLKRYLDENCQMVVIKNAGHAVNLEKPKEVCKHILAFFLDSGSPDIYNGHMVNLLSVLM</sequence>
<dbReference type="GO" id="GO:0003824">
    <property type="term" value="F:catalytic activity"/>
    <property type="evidence" value="ECO:0007669"/>
    <property type="project" value="InterPro"/>
</dbReference>
<name>A0A199VMW3_ANACO</name>
<dbReference type="Proteomes" id="UP000092600">
    <property type="component" value="Unassembled WGS sequence"/>
</dbReference>